<feature type="signal peptide" evidence="1">
    <location>
        <begin position="1"/>
        <end position="19"/>
    </location>
</feature>
<organism evidence="2 3">
    <name type="scientific">Paucihalobacter ruber</name>
    <dbReference type="NCBI Taxonomy" id="2567861"/>
    <lineage>
        <taxon>Bacteria</taxon>
        <taxon>Pseudomonadati</taxon>
        <taxon>Bacteroidota</taxon>
        <taxon>Flavobacteriia</taxon>
        <taxon>Flavobacteriales</taxon>
        <taxon>Flavobacteriaceae</taxon>
        <taxon>Paucihalobacter</taxon>
    </lineage>
</organism>
<dbReference type="GO" id="GO:0004180">
    <property type="term" value="F:carboxypeptidase activity"/>
    <property type="evidence" value="ECO:0007669"/>
    <property type="project" value="UniProtKB-KW"/>
</dbReference>
<keyword evidence="3" id="KW-1185">Reference proteome</keyword>
<reference evidence="2 3" key="1">
    <citation type="submission" date="2019-06" db="EMBL/GenBank/DDBJ databases">
        <title>Flavobacteriaceae Paucihalobacterium erythroidium CWB-1, complete genome.</title>
        <authorList>
            <person name="Wu S."/>
        </authorList>
    </citation>
    <scope>NUCLEOTIDE SEQUENCE [LARGE SCALE GENOMIC DNA]</scope>
    <source>
        <strain evidence="2 3">CWB-1</strain>
    </source>
</reference>
<evidence type="ECO:0000256" key="1">
    <source>
        <dbReference type="SAM" id="SignalP"/>
    </source>
</evidence>
<feature type="chain" id="PRO_5021350832" evidence="1">
    <location>
        <begin position="20"/>
        <end position="823"/>
    </location>
</feature>
<protein>
    <submittedName>
        <fullName evidence="2">Carboxypeptidase-like regulatory domain-containing protein</fullName>
    </submittedName>
</protein>
<dbReference type="Proteomes" id="UP000317332">
    <property type="component" value="Unassembled WGS sequence"/>
</dbReference>
<dbReference type="Gene3D" id="2.60.40.1120">
    <property type="entry name" value="Carboxypeptidase-like, regulatory domain"/>
    <property type="match status" value="1"/>
</dbReference>
<name>A0A506PEF5_9FLAO</name>
<dbReference type="OrthoDB" id="983143at2"/>
<accession>A0A506PEF5</accession>
<dbReference type="SUPFAM" id="SSF49464">
    <property type="entry name" value="Carboxypeptidase regulatory domain-like"/>
    <property type="match status" value="1"/>
</dbReference>
<gene>
    <name evidence="2" type="ORF">FJ651_12195</name>
</gene>
<keyword evidence="2" id="KW-0121">Carboxypeptidase</keyword>
<evidence type="ECO:0000313" key="3">
    <source>
        <dbReference type="Proteomes" id="UP000317332"/>
    </source>
</evidence>
<dbReference type="RefSeq" id="WP_140990816.1">
    <property type="nucleotide sequence ID" value="NZ_VHIQ01000006.1"/>
</dbReference>
<dbReference type="AlphaFoldDB" id="A0A506PEF5"/>
<dbReference type="InterPro" id="IPR043741">
    <property type="entry name" value="DUF5686"/>
</dbReference>
<dbReference type="Pfam" id="PF18939">
    <property type="entry name" value="DUF5686"/>
    <property type="match status" value="1"/>
</dbReference>
<dbReference type="InterPro" id="IPR008969">
    <property type="entry name" value="CarboxyPept-like_regulatory"/>
</dbReference>
<comment type="caution">
    <text evidence="2">The sequence shown here is derived from an EMBL/GenBank/DDBJ whole genome shotgun (WGS) entry which is preliminary data.</text>
</comment>
<keyword evidence="2" id="KW-0378">Hydrolase</keyword>
<evidence type="ECO:0000313" key="2">
    <source>
        <dbReference type="EMBL" id="TPV32321.1"/>
    </source>
</evidence>
<keyword evidence="2" id="KW-0645">Protease</keyword>
<keyword evidence="1" id="KW-0732">Signal</keyword>
<dbReference type="Pfam" id="PF13715">
    <property type="entry name" value="CarbopepD_reg_2"/>
    <property type="match status" value="1"/>
</dbReference>
<proteinExistence type="predicted"/>
<sequence>MRSLIVLLITFLIGYNAAAQITGTVINDKNEPLAYVNVFLENTYTGTTTNEDGIYELNIKKPGTYTLVFQFLGYTTKKLELDIKAFPFEQNMVLTEAQISLNEVFVSTEDNPGNAIIRNAIKNRKINLNKIKTYTADFYSRGLIRIKNAPEKILGVELGDLGGGLDSTRSGIIYLSETTSKLQYLFPDKLKETITASKVSGDDSGFSFNTALDANFNFYQNTVELGVQVVSPIADFAFGHYRYKLEGTFYDDNNNLINKIAVIPKQKNDRVFSGYIYIVEDQWTIYGLELEITGEQAGIPAADNFVLTQNFKYSAQDQIWALMSQNFDFQYGIFGIKGNGKFTAVFSNYSFNNNITKRNFSRELVSFVENANKKDSAYWTVKRPVPLTGEEIQDYLKKDSIQLVKKSKPYLDSIDRERNKFKLMSPITGYSYQDSHKNYRIGYDGITSKVNYNTVQGYHINSGLYYVKNYDEYKRYFSARANFDYGFSDDRLRVNGSLLYKFNNVSRATISLSGGITTQQFNEMEPISPLINSVASLFFENNFMKLYDKSYLSLGYSEELFNGFRLFGNISYERRKALFNTSDQVFINSDSKVFSSNNPLDPTAFGIAPFETHNIVKLNLATQINFGQNYMSYPNTKVNLNNETYPTLTLGYEQGMGATNPDYNFQQIKARLYQNFDVSNKGRFGYNMRVGKLFNAENVAFMDFQHFNGNQTNVGMTGTYTNVFNNLEYYRLSTNNSYFESHFEHNFRGFLLNKIPLLNKLGFNTVVGFHNLSTTENKPYQEFSIGLDNIGWGKFRFLRLDYVRSYQGGYLNDAIIFGLSFFN</sequence>
<dbReference type="EMBL" id="VHIQ01000006">
    <property type="protein sequence ID" value="TPV32321.1"/>
    <property type="molecule type" value="Genomic_DNA"/>
</dbReference>